<evidence type="ECO:0000313" key="4">
    <source>
        <dbReference type="Proteomes" id="UP001434737"/>
    </source>
</evidence>
<sequence length="99" mass="11083">MARLESDKKLGFFPTNSATVNEFLDKISITGKQENFLVCDPCCGEGVALSLFKRFSGVKTYGVELDTERAKKHLWLLMSLSTMMAYASLRAIMLLGFCF</sequence>
<keyword evidence="1" id="KW-0472">Membrane</keyword>
<evidence type="ECO:0000259" key="2">
    <source>
        <dbReference type="Pfam" id="PF19587"/>
    </source>
</evidence>
<accession>A0ABZ3F4L2</accession>
<organism evidence="3 4">
    <name type="scientific">Helicobacter mastomyrinus</name>
    <dbReference type="NCBI Taxonomy" id="287948"/>
    <lineage>
        <taxon>Bacteria</taxon>
        <taxon>Pseudomonadati</taxon>
        <taxon>Campylobacterota</taxon>
        <taxon>Epsilonproteobacteria</taxon>
        <taxon>Campylobacterales</taxon>
        <taxon>Helicobacteraceae</taxon>
        <taxon>Helicobacter</taxon>
    </lineage>
</organism>
<name>A0ABZ3F4L2_9HELI</name>
<evidence type="ECO:0000256" key="1">
    <source>
        <dbReference type="SAM" id="Phobius"/>
    </source>
</evidence>
<dbReference type="Pfam" id="PF19587">
    <property type="entry name" value="DUF6094"/>
    <property type="match status" value="1"/>
</dbReference>
<feature type="transmembrane region" description="Helical" evidence="1">
    <location>
        <begin position="74"/>
        <end position="97"/>
    </location>
</feature>
<dbReference type="RefSeq" id="WP_300447659.1">
    <property type="nucleotide sequence ID" value="NZ_CP145316.1"/>
</dbReference>
<keyword evidence="1" id="KW-1133">Transmembrane helix</keyword>
<dbReference type="InterPro" id="IPR046076">
    <property type="entry name" value="DUF6094"/>
</dbReference>
<dbReference type="InterPro" id="IPR029063">
    <property type="entry name" value="SAM-dependent_MTases_sf"/>
</dbReference>
<dbReference type="EMBL" id="CP145316">
    <property type="protein sequence ID" value="XAM17330.1"/>
    <property type="molecule type" value="Genomic_DNA"/>
</dbReference>
<gene>
    <name evidence="3" type="ORF">V3I05_06475</name>
</gene>
<dbReference type="Proteomes" id="UP001434737">
    <property type="component" value="Chromosome"/>
</dbReference>
<feature type="domain" description="DUF6094" evidence="2">
    <location>
        <begin position="2"/>
        <end position="72"/>
    </location>
</feature>
<evidence type="ECO:0000313" key="3">
    <source>
        <dbReference type="EMBL" id="XAM17330.1"/>
    </source>
</evidence>
<reference evidence="3 4" key="1">
    <citation type="submission" date="2024-02" db="EMBL/GenBank/DDBJ databases">
        <title>Genome and pathogenicity analysis of Helicobacter mastomyrinus isolated from mice.</title>
        <authorList>
            <person name="Zhu L."/>
        </authorList>
    </citation>
    <scope>NUCLEOTIDE SEQUENCE [LARGE SCALE GENOMIC DNA]</scope>
    <source>
        <strain evidence="3 4">Hm-17</strain>
    </source>
</reference>
<proteinExistence type="predicted"/>
<dbReference type="SUPFAM" id="SSF53335">
    <property type="entry name" value="S-adenosyl-L-methionine-dependent methyltransferases"/>
    <property type="match status" value="1"/>
</dbReference>
<protein>
    <submittedName>
        <fullName evidence="3">DUF6094 domain-containing protein</fullName>
    </submittedName>
</protein>
<keyword evidence="4" id="KW-1185">Reference proteome</keyword>
<keyword evidence="1" id="KW-0812">Transmembrane</keyword>